<dbReference type="GO" id="GO:0006310">
    <property type="term" value="P:DNA recombination"/>
    <property type="evidence" value="ECO:0007669"/>
    <property type="project" value="UniProtKB-KW"/>
</dbReference>
<dbReference type="EMBL" id="JAIUEN010000779">
    <property type="protein sequence ID" value="MCE3364371.1"/>
    <property type="molecule type" value="Genomic_DNA"/>
</dbReference>
<dbReference type="PROSITE" id="PS51900">
    <property type="entry name" value="CB"/>
    <property type="match status" value="1"/>
</dbReference>
<reference evidence="8" key="2">
    <citation type="submission" date="2023-08" db="EMBL/GenBank/DDBJ databases">
        <authorList>
            <person name="Zhao H."/>
            <person name="Wang X."/>
        </authorList>
    </citation>
    <scope>NUCLEOTIDE SEQUENCE</scope>
    <source>
        <strain evidence="8">NC-4</strain>
    </source>
</reference>
<name>A0AAW4YE37_STAAU</name>
<evidence type="ECO:0000256" key="3">
    <source>
        <dbReference type="ARBA" id="ARBA00023125"/>
    </source>
</evidence>
<protein>
    <submittedName>
        <fullName evidence="8">Site-specific integrase</fullName>
    </submittedName>
</protein>
<dbReference type="PROSITE" id="PS51898">
    <property type="entry name" value="TYR_RECOMBINASE"/>
    <property type="match status" value="1"/>
</dbReference>
<dbReference type="GO" id="GO:0015074">
    <property type="term" value="P:DNA integration"/>
    <property type="evidence" value="ECO:0007669"/>
    <property type="project" value="UniProtKB-KW"/>
</dbReference>
<comment type="caution">
    <text evidence="8">The sequence shown here is derived from an EMBL/GenBank/DDBJ whole genome shotgun (WGS) entry which is preliminary data.</text>
</comment>
<dbReference type="Gene3D" id="1.10.443.10">
    <property type="entry name" value="Intergrase catalytic core"/>
    <property type="match status" value="1"/>
</dbReference>
<gene>
    <name evidence="8" type="ORF">LB359_19330</name>
</gene>
<dbReference type="PANTHER" id="PTHR30629:SF6">
    <property type="entry name" value="PROPHAGE INTEGRASE INTA-RELATED"/>
    <property type="match status" value="1"/>
</dbReference>
<dbReference type="InterPro" id="IPR025269">
    <property type="entry name" value="SAM-like_dom"/>
</dbReference>
<evidence type="ECO:0000259" key="7">
    <source>
        <dbReference type="PROSITE" id="PS51900"/>
    </source>
</evidence>
<evidence type="ECO:0000259" key="6">
    <source>
        <dbReference type="PROSITE" id="PS51898"/>
    </source>
</evidence>
<accession>A0AAW4YE37</accession>
<evidence type="ECO:0000256" key="2">
    <source>
        <dbReference type="ARBA" id="ARBA00022908"/>
    </source>
</evidence>
<keyword evidence="2" id="KW-0229">DNA integration</keyword>
<feature type="domain" description="Tyr recombinase" evidence="6">
    <location>
        <begin position="163"/>
        <end position="235"/>
    </location>
</feature>
<evidence type="ECO:0000256" key="5">
    <source>
        <dbReference type="PROSITE-ProRule" id="PRU01248"/>
    </source>
</evidence>
<dbReference type="PANTHER" id="PTHR30629">
    <property type="entry name" value="PROPHAGE INTEGRASE"/>
    <property type="match status" value="1"/>
</dbReference>
<dbReference type="InterPro" id="IPR013762">
    <property type="entry name" value="Integrase-like_cat_sf"/>
</dbReference>
<dbReference type="Proteomes" id="UP001200271">
    <property type="component" value="Unassembled WGS sequence"/>
</dbReference>
<comment type="similarity">
    <text evidence="1">Belongs to the 'phage' integrase family.</text>
</comment>
<dbReference type="InterPro" id="IPR002104">
    <property type="entry name" value="Integrase_catalytic"/>
</dbReference>
<dbReference type="Pfam" id="PF13102">
    <property type="entry name" value="Phage_int_SAM_5"/>
    <property type="match status" value="1"/>
</dbReference>
<dbReference type="Gene3D" id="1.10.150.130">
    <property type="match status" value="1"/>
</dbReference>
<proteinExistence type="inferred from homology"/>
<sequence>MASIRKRGNKYQARVNYYDLYTHERKPITKTFNTKSEARKWAASVEADTENFVLLDNNITLEAWIELYLATFRLNNIAYSTYQNEIYTKRRIIKFFKNVYIKDITPIMYQQFLNWMKSENYSRSTAKQTRQLLNNVIEKAVLQGALSNNPCLICNIPDYKPPKSIEWLEAHEVKEFLQLIKKRNIYQYFVCYTAIELGCRVGEALALRISDFDLKNQTVHIYKSYDQKRAKAKLL</sequence>
<evidence type="ECO:0000256" key="1">
    <source>
        <dbReference type="ARBA" id="ARBA00008857"/>
    </source>
</evidence>
<feature type="domain" description="Core-binding (CB)" evidence="7">
    <location>
        <begin position="59"/>
        <end position="141"/>
    </location>
</feature>
<evidence type="ECO:0000256" key="4">
    <source>
        <dbReference type="ARBA" id="ARBA00023172"/>
    </source>
</evidence>
<dbReference type="InterPro" id="IPR044068">
    <property type="entry name" value="CB"/>
</dbReference>
<dbReference type="GO" id="GO:0003677">
    <property type="term" value="F:DNA binding"/>
    <property type="evidence" value="ECO:0007669"/>
    <property type="project" value="UniProtKB-UniRule"/>
</dbReference>
<keyword evidence="3 5" id="KW-0238">DNA-binding</keyword>
<dbReference type="AlphaFoldDB" id="A0AAW4YE37"/>
<dbReference type="SUPFAM" id="SSF56349">
    <property type="entry name" value="DNA breaking-rejoining enzymes"/>
    <property type="match status" value="1"/>
</dbReference>
<organism evidence="8 9">
    <name type="scientific">Staphylococcus aureus</name>
    <dbReference type="NCBI Taxonomy" id="1280"/>
    <lineage>
        <taxon>Bacteria</taxon>
        <taxon>Bacillati</taxon>
        <taxon>Bacillota</taxon>
        <taxon>Bacilli</taxon>
        <taxon>Bacillales</taxon>
        <taxon>Staphylococcaceae</taxon>
        <taxon>Staphylococcus</taxon>
    </lineage>
</organism>
<dbReference type="InterPro" id="IPR011010">
    <property type="entry name" value="DNA_brk_join_enz"/>
</dbReference>
<dbReference type="RefSeq" id="WP_000146714.1">
    <property type="nucleotide sequence ID" value="NZ_AP024203.1"/>
</dbReference>
<dbReference type="InterPro" id="IPR010998">
    <property type="entry name" value="Integrase_recombinase_N"/>
</dbReference>
<dbReference type="InterPro" id="IPR050808">
    <property type="entry name" value="Phage_Integrase"/>
</dbReference>
<evidence type="ECO:0000313" key="9">
    <source>
        <dbReference type="Proteomes" id="UP001200271"/>
    </source>
</evidence>
<evidence type="ECO:0000313" key="8">
    <source>
        <dbReference type="EMBL" id="MCE3364371.1"/>
    </source>
</evidence>
<reference evidence="8" key="1">
    <citation type="journal article" date="2021" name="Front Med (Lausanne)">
        <title>The Prevalence and Determinants of Fusidic Acid Resistance Among Methicillin-Resistant Staphylococcus aureus Clinical Isolates in China.</title>
        <authorList>
            <person name="Zhao H."/>
            <person name="Wang X."/>
            <person name="Wang B."/>
            <person name="Xu Y."/>
            <person name="Rao L."/>
            <person name="Wan B."/>
            <person name="Guo Y."/>
            <person name="Wu X."/>
            <person name="Yu J."/>
            <person name="Chen L."/>
            <person name="Li M."/>
            <person name="Yu F."/>
        </authorList>
    </citation>
    <scope>NUCLEOTIDE SEQUENCE</scope>
    <source>
        <strain evidence="8">NC-4</strain>
    </source>
</reference>
<keyword evidence="4" id="KW-0233">DNA recombination</keyword>